<dbReference type="GO" id="GO:0022857">
    <property type="term" value="F:transmembrane transporter activity"/>
    <property type="evidence" value="ECO:0007669"/>
    <property type="project" value="InterPro"/>
</dbReference>
<feature type="transmembrane region" description="Helical" evidence="8">
    <location>
        <begin position="407"/>
        <end position="429"/>
    </location>
</feature>
<feature type="compositionally biased region" description="Basic and acidic residues" evidence="7">
    <location>
        <begin position="85"/>
        <end position="102"/>
    </location>
</feature>
<sequence>MEKDGAVEVRETVVTTGPSPNSPARSPAGAMPRSPPSPSSSLPTSSSSFSPSHSLAPPSEKKDDTRPPSLASTEAEGEDPYPYADLEHALSADRETASEHAARNALTHTRTGTSICSAASRPPDYEVVFEPGDPEDPQNWSVWYRGWILGVLSYSNWVIVLYSTSYTASIPGLTKEFDVTTPIATLGLTTYLLGLATGSLVVAPLSELYGRQRVYLGSMAAAALLIIPCGLAKTLTEMIVVRFFGALFGSAFITNSPGSIVDISSEKHRALAMSLWSIAPLNGPVTGPLIGGFVFQYLGWRWANWIVLIMAGVSMALLLTLKETYAPTILQRKAARQRKETDDPRWWCKYDERVSKWQLLKVNLARPFILCCTEPILWFFNFWISLVYAILYLCFLAYPIIFSQHRGWTPSMTGLSFLGIGIGTLTVIFSEPLLRRIINAQPRDPQTGGVLPEASGSIMTLGAILTPIGQLGFSWTGLPTTIHWAAPIAFGIPFGAGNTLSFIYGSNYLATSYGLYAASALAGNAVFRSILGGVLPLAGPSMYAKLTPQWAGTFLGLLEVAMIPIPLVFWKHGAKIRAKSRVLLQMREEQEKAERKRERYAAMRARRERRERGEVAEQVLTPPLHPVQSIV</sequence>
<keyword evidence="11" id="KW-1185">Reference proteome</keyword>
<dbReference type="STRING" id="41688.A0A2N3NKR3"/>
<dbReference type="PANTHER" id="PTHR23502:SF12">
    <property type="entry name" value="MULTIDRUG TRANSPORTER, PUTATIVE (AFU_ORTHOLOGUE AFUA_1G06440)-RELATED"/>
    <property type="match status" value="1"/>
</dbReference>
<reference evidence="10 11" key="1">
    <citation type="journal article" date="2017" name="G3 (Bethesda)">
        <title>First Draft Genome Sequence of the Pathogenic Fungus Lomentospora prolificans (Formerly Scedosporium prolificans).</title>
        <authorList>
            <person name="Luo R."/>
            <person name="Zimin A."/>
            <person name="Workman R."/>
            <person name="Fan Y."/>
            <person name="Pertea G."/>
            <person name="Grossman N."/>
            <person name="Wear M.P."/>
            <person name="Jia B."/>
            <person name="Miller H."/>
            <person name="Casadevall A."/>
            <person name="Timp W."/>
            <person name="Zhang S.X."/>
            <person name="Salzberg S.L."/>
        </authorList>
    </citation>
    <scope>NUCLEOTIDE SEQUENCE [LARGE SCALE GENOMIC DNA]</scope>
    <source>
        <strain evidence="10 11">JHH-5317</strain>
    </source>
</reference>
<evidence type="ECO:0000256" key="1">
    <source>
        <dbReference type="ARBA" id="ARBA00004141"/>
    </source>
</evidence>
<evidence type="ECO:0000256" key="8">
    <source>
        <dbReference type="SAM" id="Phobius"/>
    </source>
</evidence>
<keyword evidence="5" id="KW-0325">Glycoprotein</keyword>
<feature type="compositionally biased region" description="Low complexity" evidence="7">
    <location>
        <begin position="22"/>
        <end position="32"/>
    </location>
</feature>
<dbReference type="Gene3D" id="1.20.1250.20">
    <property type="entry name" value="MFS general substrate transporter like domains"/>
    <property type="match status" value="1"/>
</dbReference>
<evidence type="ECO:0000256" key="5">
    <source>
        <dbReference type="ARBA" id="ARBA00023180"/>
    </source>
</evidence>
<accession>A0A2N3NKR3</accession>
<dbReference type="Proteomes" id="UP000233524">
    <property type="component" value="Unassembled WGS sequence"/>
</dbReference>
<feature type="transmembrane region" description="Helical" evidence="8">
    <location>
        <begin position="450"/>
        <end position="469"/>
    </location>
</feature>
<dbReference type="InParanoid" id="A0A2N3NKR3"/>
<feature type="region of interest" description="Disordered" evidence="7">
    <location>
        <begin position="1"/>
        <end position="117"/>
    </location>
</feature>
<keyword evidence="2 8" id="KW-0812">Transmembrane</keyword>
<feature type="compositionally biased region" description="Basic and acidic residues" evidence="7">
    <location>
        <begin position="1"/>
        <end position="11"/>
    </location>
</feature>
<dbReference type="FunFam" id="1.20.1250.20:FF:000011">
    <property type="entry name" value="MFS multidrug transporter, putative"/>
    <property type="match status" value="1"/>
</dbReference>
<evidence type="ECO:0000259" key="9">
    <source>
        <dbReference type="PROSITE" id="PS50850"/>
    </source>
</evidence>
<evidence type="ECO:0000256" key="6">
    <source>
        <dbReference type="SAM" id="Coils"/>
    </source>
</evidence>
<dbReference type="CDD" id="cd17323">
    <property type="entry name" value="MFS_Tpo1_MDR_like"/>
    <property type="match status" value="1"/>
</dbReference>
<dbReference type="GO" id="GO:0005886">
    <property type="term" value="C:plasma membrane"/>
    <property type="evidence" value="ECO:0007669"/>
    <property type="project" value="TreeGrafter"/>
</dbReference>
<feature type="transmembrane region" description="Helical" evidence="8">
    <location>
        <begin position="302"/>
        <end position="321"/>
    </location>
</feature>
<keyword evidence="4 8" id="KW-0472">Membrane</keyword>
<comment type="caution">
    <text evidence="10">The sequence shown here is derived from an EMBL/GenBank/DDBJ whole genome shotgun (WGS) entry which is preliminary data.</text>
</comment>
<feature type="transmembrane region" description="Helical" evidence="8">
    <location>
        <begin position="376"/>
        <end position="401"/>
    </location>
</feature>
<dbReference type="VEuPathDB" id="FungiDB:jhhlp_000350"/>
<dbReference type="OrthoDB" id="3365399at2759"/>
<organism evidence="10 11">
    <name type="scientific">Lomentospora prolificans</name>
    <dbReference type="NCBI Taxonomy" id="41688"/>
    <lineage>
        <taxon>Eukaryota</taxon>
        <taxon>Fungi</taxon>
        <taxon>Dikarya</taxon>
        <taxon>Ascomycota</taxon>
        <taxon>Pezizomycotina</taxon>
        <taxon>Sordariomycetes</taxon>
        <taxon>Hypocreomycetidae</taxon>
        <taxon>Microascales</taxon>
        <taxon>Microascaceae</taxon>
        <taxon>Lomentospora</taxon>
    </lineage>
</organism>
<feature type="coiled-coil region" evidence="6">
    <location>
        <begin position="576"/>
        <end position="606"/>
    </location>
</feature>
<feature type="compositionally biased region" description="Polar residues" evidence="7">
    <location>
        <begin position="106"/>
        <end position="117"/>
    </location>
</feature>
<feature type="transmembrane region" description="Helical" evidence="8">
    <location>
        <begin position="183"/>
        <end position="202"/>
    </location>
</feature>
<dbReference type="PANTHER" id="PTHR23502">
    <property type="entry name" value="MAJOR FACILITATOR SUPERFAMILY"/>
    <property type="match status" value="1"/>
</dbReference>
<feature type="transmembrane region" description="Helical" evidence="8">
    <location>
        <begin position="481"/>
        <end position="503"/>
    </location>
</feature>
<comment type="subcellular location">
    <subcellularLocation>
        <location evidence="1">Membrane</location>
        <topology evidence="1">Multi-pass membrane protein</topology>
    </subcellularLocation>
</comment>
<proteinExistence type="predicted"/>
<feature type="transmembrane region" description="Helical" evidence="8">
    <location>
        <begin position="270"/>
        <end position="290"/>
    </location>
</feature>
<feature type="transmembrane region" description="Helical" evidence="8">
    <location>
        <begin position="142"/>
        <end position="163"/>
    </location>
</feature>
<evidence type="ECO:0000256" key="3">
    <source>
        <dbReference type="ARBA" id="ARBA00022989"/>
    </source>
</evidence>
<dbReference type="PROSITE" id="PS50850">
    <property type="entry name" value="MFS"/>
    <property type="match status" value="1"/>
</dbReference>
<feature type="domain" description="Major facilitator superfamily (MFS) profile" evidence="9">
    <location>
        <begin position="148"/>
        <end position="576"/>
    </location>
</feature>
<evidence type="ECO:0000256" key="2">
    <source>
        <dbReference type="ARBA" id="ARBA00022692"/>
    </source>
</evidence>
<feature type="transmembrane region" description="Helical" evidence="8">
    <location>
        <begin position="214"/>
        <end position="233"/>
    </location>
</feature>
<evidence type="ECO:0000256" key="7">
    <source>
        <dbReference type="SAM" id="MobiDB-lite"/>
    </source>
</evidence>
<evidence type="ECO:0000313" key="10">
    <source>
        <dbReference type="EMBL" id="PKS13009.1"/>
    </source>
</evidence>
<dbReference type="AlphaFoldDB" id="A0A2N3NKR3"/>
<dbReference type="SUPFAM" id="SSF103473">
    <property type="entry name" value="MFS general substrate transporter"/>
    <property type="match status" value="1"/>
</dbReference>
<feature type="compositionally biased region" description="Low complexity" evidence="7">
    <location>
        <begin position="39"/>
        <end position="58"/>
    </location>
</feature>
<feature type="transmembrane region" description="Helical" evidence="8">
    <location>
        <begin position="239"/>
        <end position="258"/>
    </location>
</feature>
<protein>
    <recommendedName>
        <fullName evidence="9">Major facilitator superfamily (MFS) profile domain-containing protein</fullName>
    </recommendedName>
</protein>
<dbReference type="InterPro" id="IPR020846">
    <property type="entry name" value="MFS_dom"/>
</dbReference>
<dbReference type="Pfam" id="PF07690">
    <property type="entry name" value="MFS_1"/>
    <property type="match status" value="1"/>
</dbReference>
<dbReference type="InterPro" id="IPR036259">
    <property type="entry name" value="MFS_trans_sf"/>
</dbReference>
<keyword evidence="3 8" id="KW-1133">Transmembrane helix</keyword>
<feature type="transmembrane region" description="Helical" evidence="8">
    <location>
        <begin position="515"/>
        <end position="538"/>
    </location>
</feature>
<feature type="transmembrane region" description="Helical" evidence="8">
    <location>
        <begin position="550"/>
        <end position="570"/>
    </location>
</feature>
<evidence type="ECO:0000313" key="11">
    <source>
        <dbReference type="Proteomes" id="UP000233524"/>
    </source>
</evidence>
<name>A0A2N3NKR3_9PEZI</name>
<keyword evidence="6" id="KW-0175">Coiled coil</keyword>
<dbReference type="EMBL" id="NLAX01000002">
    <property type="protein sequence ID" value="PKS13009.1"/>
    <property type="molecule type" value="Genomic_DNA"/>
</dbReference>
<dbReference type="InterPro" id="IPR011701">
    <property type="entry name" value="MFS"/>
</dbReference>
<evidence type="ECO:0000256" key="4">
    <source>
        <dbReference type="ARBA" id="ARBA00023136"/>
    </source>
</evidence>
<gene>
    <name evidence="10" type="ORF">jhhlp_000350</name>
</gene>